<dbReference type="RefSeq" id="XP_066704500.1">
    <property type="nucleotide sequence ID" value="XM_066839436.1"/>
</dbReference>
<feature type="compositionally biased region" description="Basic and acidic residues" evidence="1">
    <location>
        <begin position="358"/>
        <end position="376"/>
    </location>
</feature>
<feature type="compositionally biased region" description="Gly residues" evidence="1">
    <location>
        <begin position="195"/>
        <end position="208"/>
    </location>
</feature>
<feature type="compositionally biased region" description="Polar residues" evidence="1">
    <location>
        <begin position="255"/>
        <end position="264"/>
    </location>
</feature>
<reference evidence="3 4" key="1">
    <citation type="submission" date="2023-01" db="EMBL/GenBank/DDBJ databases">
        <title>Analysis of 21 Apiospora genomes using comparative genomics revels a genus with tremendous synthesis potential of carbohydrate active enzymes and secondary metabolites.</title>
        <authorList>
            <person name="Sorensen T."/>
        </authorList>
    </citation>
    <scope>NUCLEOTIDE SEQUENCE [LARGE SCALE GENOMIC DNA]</scope>
    <source>
        <strain evidence="3 4">CBS 24483</strain>
    </source>
</reference>
<organism evidence="3 4">
    <name type="scientific">Apiospora aurea</name>
    <dbReference type="NCBI Taxonomy" id="335848"/>
    <lineage>
        <taxon>Eukaryota</taxon>
        <taxon>Fungi</taxon>
        <taxon>Dikarya</taxon>
        <taxon>Ascomycota</taxon>
        <taxon>Pezizomycotina</taxon>
        <taxon>Sordariomycetes</taxon>
        <taxon>Xylariomycetidae</taxon>
        <taxon>Amphisphaeriales</taxon>
        <taxon>Apiosporaceae</taxon>
        <taxon>Apiospora</taxon>
    </lineage>
</organism>
<feature type="region of interest" description="Disordered" evidence="1">
    <location>
        <begin position="252"/>
        <end position="302"/>
    </location>
</feature>
<sequence length="382" mass="40713">MGTPTIIAATSPLPRQAGPLTTVFTTPDFCASARWSATDVPALSSSICMPPEFNKYYEYKYGFYSPGICPMGYTEGCAFPKTLARTINGTPFFGGTLLAGETARICCPTGYTCYTGADEDKTYSQCIATAGPTTFLGYNYQSNTYLTTVTDALAFAIQVRWQSSDLPSLETDPTVPGSKYNGPMPTATDDATGATGEGGSGSGSGTGSGNPAVIPTGAIIAVGVAVPLISLFLGFLAFFIWRRRYKRKYVKPTDDASQGVSSPVVSEGKSDFLRDGVPSTALVSPMTPRTVGFGSSTTELDSGTVNEMDATTMNELDPDSHPWMELETREQAAELPSTSFVAELPGDMPPADWTKTSRSTESHVRQRSSSRRESLTRVKTKS</sequence>
<keyword evidence="2" id="KW-0812">Transmembrane</keyword>
<protein>
    <submittedName>
        <fullName evidence="3">Uncharacterized protein</fullName>
    </submittedName>
</protein>
<feature type="transmembrane region" description="Helical" evidence="2">
    <location>
        <begin position="218"/>
        <end position="241"/>
    </location>
</feature>
<proteinExistence type="predicted"/>
<evidence type="ECO:0000313" key="4">
    <source>
        <dbReference type="Proteomes" id="UP001391051"/>
    </source>
</evidence>
<feature type="compositionally biased region" description="Polar residues" evidence="1">
    <location>
        <begin position="293"/>
        <end position="302"/>
    </location>
</feature>
<evidence type="ECO:0000256" key="2">
    <source>
        <dbReference type="SAM" id="Phobius"/>
    </source>
</evidence>
<dbReference type="EMBL" id="JAQQWE010000002">
    <property type="protein sequence ID" value="KAK7962389.1"/>
    <property type="molecule type" value="Genomic_DNA"/>
</dbReference>
<keyword evidence="2" id="KW-1133">Transmembrane helix</keyword>
<evidence type="ECO:0000256" key="1">
    <source>
        <dbReference type="SAM" id="MobiDB-lite"/>
    </source>
</evidence>
<feature type="region of interest" description="Disordered" evidence="1">
    <location>
        <begin position="167"/>
        <end position="208"/>
    </location>
</feature>
<accession>A0ABR1QR18</accession>
<evidence type="ECO:0000313" key="3">
    <source>
        <dbReference type="EMBL" id="KAK7962389.1"/>
    </source>
</evidence>
<dbReference type="GeneID" id="92072498"/>
<feature type="region of interest" description="Disordered" evidence="1">
    <location>
        <begin position="330"/>
        <end position="382"/>
    </location>
</feature>
<name>A0ABR1QR18_9PEZI</name>
<gene>
    <name evidence="3" type="ORF">PG986_003214</name>
</gene>
<keyword evidence="4" id="KW-1185">Reference proteome</keyword>
<keyword evidence="2" id="KW-0472">Membrane</keyword>
<comment type="caution">
    <text evidence="3">The sequence shown here is derived from an EMBL/GenBank/DDBJ whole genome shotgun (WGS) entry which is preliminary data.</text>
</comment>
<dbReference type="Proteomes" id="UP001391051">
    <property type="component" value="Unassembled WGS sequence"/>
</dbReference>